<keyword evidence="1" id="KW-0812">Transmembrane</keyword>
<evidence type="ECO:0000313" key="2">
    <source>
        <dbReference type="EMBL" id="AZI41666.1"/>
    </source>
</evidence>
<sequence>MRVLGLSGSSWVAVVIAALILSLMSEAAFVQVLPEKLIITAVTVVLSTALFRLLLRQLPNSQFSPVLRRWLG</sequence>
<name>A0A3G8YKR1_9DEIO</name>
<dbReference type="RefSeq" id="WP_124867407.1">
    <property type="nucleotide sequence ID" value="NZ_CP034183.1"/>
</dbReference>
<evidence type="ECO:0000313" key="3">
    <source>
        <dbReference type="Proteomes" id="UP000276417"/>
    </source>
</evidence>
<keyword evidence="1" id="KW-1133">Transmembrane helix</keyword>
<evidence type="ECO:0000256" key="1">
    <source>
        <dbReference type="SAM" id="Phobius"/>
    </source>
</evidence>
<protein>
    <submittedName>
        <fullName evidence="2">Uncharacterized protein</fullName>
    </submittedName>
</protein>
<dbReference type="EMBL" id="CP034183">
    <property type="protein sequence ID" value="AZI41666.1"/>
    <property type="molecule type" value="Genomic_DNA"/>
</dbReference>
<accession>A0A3G8YKR1</accession>
<dbReference type="Proteomes" id="UP000276417">
    <property type="component" value="Chromosome 1"/>
</dbReference>
<reference evidence="2 3" key="1">
    <citation type="submission" date="2018-11" db="EMBL/GenBank/DDBJ databases">
        <title>Deinococcus shelandsis sp. nov., isolated from South Shetland Islands soil of Antarctica.</title>
        <authorList>
            <person name="Tian J."/>
        </authorList>
    </citation>
    <scope>NUCLEOTIDE SEQUENCE [LARGE SCALE GENOMIC DNA]</scope>
    <source>
        <strain evidence="2 3">S14-83T</strain>
    </source>
</reference>
<dbReference type="AlphaFoldDB" id="A0A3G8YKR1"/>
<dbReference type="KEGG" id="dph:EHF33_01970"/>
<feature type="transmembrane region" description="Helical" evidence="1">
    <location>
        <begin position="37"/>
        <end position="55"/>
    </location>
</feature>
<proteinExistence type="predicted"/>
<organism evidence="2 3">
    <name type="scientific">Deinococcus psychrotolerans</name>
    <dbReference type="NCBI Taxonomy" id="2489213"/>
    <lineage>
        <taxon>Bacteria</taxon>
        <taxon>Thermotogati</taxon>
        <taxon>Deinococcota</taxon>
        <taxon>Deinococci</taxon>
        <taxon>Deinococcales</taxon>
        <taxon>Deinococcaceae</taxon>
        <taxon>Deinococcus</taxon>
    </lineage>
</organism>
<gene>
    <name evidence="2" type="ORF">EHF33_01970</name>
</gene>
<keyword evidence="3" id="KW-1185">Reference proteome</keyword>
<keyword evidence="1" id="KW-0472">Membrane</keyword>